<evidence type="ECO:0000259" key="12">
    <source>
        <dbReference type="Pfam" id="PF00768"/>
    </source>
</evidence>
<dbReference type="SUPFAM" id="SSF56601">
    <property type="entry name" value="beta-lactamase/transpeptidase-like"/>
    <property type="match status" value="1"/>
</dbReference>
<feature type="signal peptide" evidence="11">
    <location>
        <begin position="1"/>
        <end position="25"/>
    </location>
</feature>
<feature type="active site" evidence="7">
    <location>
        <position position="137"/>
    </location>
</feature>
<dbReference type="GO" id="GO:0009252">
    <property type="term" value="P:peptidoglycan biosynthetic process"/>
    <property type="evidence" value="ECO:0007669"/>
    <property type="project" value="UniProtKB-KW"/>
</dbReference>
<keyword evidence="10" id="KW-0812">Transmembrane</keyword>
<evidence type="ECO:0000256" key="1">
    <source>
        <dbReference type="ARBA" id="ARBA00007164"/>
    </source>
</evidence>
<dbReference type="AlphaFoldDB" id="A0A6N2U954"/>
<gene>
    <name evidence="13" type="primary">dacB_5</name>
    <name evidence="13" type="ORF">BGLFYP119_02013</name>
</gene>
<dbReference type="RefSeq" id="WP_156354475.1">
    <property type="nucleotide sequence ID" value="NZ_CACRST010000018.1"/>
</dbReference>
<dbReference type="InterPro" id="IPR012338">
    <property type="entry name" value="Beta-lactam/transpept-like"/>
</dbReference>
<dbReference type="Pfam" id="PF00768">
    <property type="entry name" value="Peptidase_S11"/>
    <property type="match status" value="1"/>
</dbReference>
<organism evidence="13">
    <name type="scientific">Blautia glucerasea</name>
    <dbReference type="NCBI Taxonomy" id="536633"/>
    <lineage>
        <taxon>Bacteria</taxon>
        <taxon>Bacillati</taxon>
        <taxon>Bacillota</taxon>
        <taxon>Clostridia</taxon>
        <taxon>Lachnospirales</taxon>
        <taxon>Lachnospiraceae</taxon>
        <taxon>Blautia</taxon>
    </lineage>
</organism>
<accession>A0A6N2U954</accession>
<evidence type="ECO:0000256" key="4">
    <source>
        <dbReference type="ARBA" id="ARBA00022960"/>
    </source>
</evidence>
<dbReference type="GO" id="GO:0071555">
    <property type="term" value="P:cell wall organization"/>
    <property type="evidence" value="ECO:0007669"/>
    <property type="project" value="UniProtKB-KW"/>
</dbReference>
<evidence type="ECO:0000256" key="7">
    <source>
        <dbReference type="PIRSR" id="PIRSR618044-1"/>
    </source>
</evidence>
<evidence type="ECO:0000256" key="6">
    <source>
        <dbReference type="ARBA" id="ARBA00023316"/>
    </source>
</evidence>
<sequence length="423" mass="45837">MTKKICRGIAFAITAFLAAAQPVKAAAVNFGTAASVNSDSIPNWPKGPDTVSETAVLIDADTGAVLYDKGKDELRYPASTTKMMTVLVAMENSKPKDSVTFTETGIRDITWDSAHINMKLGETITMKDCWYAAIIASANEVCAQMAEHVGGTEAQFVEMMNQKAQKLGCTNTHFTNASGLPDPNHYTTAHDLAKILRAGLRNNRFRKVLQTPSYTIPATNLSEARNLHTHMPLIAKESNLYYEGCIGGKTGNTNDAGHTLAVAAERNGRTYIAVTLRAADLGGNCTDSRALFDYAFNSFDTIDVNGRAVTVPKGVTVSDLTVQEIEKNGKIYNRYFYSGQYVGMAAAPEPTPVPETVENPPENNAIDQGSSEGQASIIEEEEEDGLSTMSKILLGVMAGMAVILVGLMIALHFKEKRMYRSRR</sequence>
<keyword evidence="3 13" id="KW-0378">Hydrolase</keyword>
<evidence type="ECO:0000256" key="9">
    <source>
        <dbReference type="RuleBase" id="RU004016"/>
    </source>
</evidence>
<name>A0A6N2U954_9FIRM</name>
<keyword evidence="10" id="KW-0472">Membrane</keyword>
<dbReference type="Gene3D" id="3.40.710.10">
    <property type="entry name" value="DD-peptidase/beta-lactamase superfamily"/>
    <property type="match status" value="1"/>
</dbReference>
<dbReference type="InterPro" id="IPR001967">
    <property type="entry name" value="Peptidase_S11_N"/>
</dbReference>
<keyword evidence="4" id="KW-0133">Cell shape</keyword>
<feature type="binding site" evidence="8">
    <location>
        <position position="249"/>
    </location>
    <ligand>
        <name>substrate</name>
    </ligand>
</feature>
<keyword evidence="6" id="KW-0961">Cell wall biogenesis/degradation</keyword>
<feature type="active site" description="Proton acceptor" evidence="7">
    <location>
        <position position="82"/>
    </location>
</feature>
<evidence type="ECO:0000313" key="13">
    <source>
        <dbReference type="EMBL" id="VYT15144.1"/>
    </source>
</evidence>
<dbReference type="EC" id="3.4.16.4" evidence="13"/>
<feature type="active site" description="Acyl-ester intermediate" evidence="7">
    <location>
        <position position="79"/>
    </location>
</feature>
<keyword evidence="5" id="KW-0573">Peptidoglycan synthesis</keyword>
<feature type="domain" description="Peptidase S11 D-alanyl-D-alanine carboxypeptidase A N-terminal" evidence="12">
    <location>
        <begin position="47"/>
        <end position="278"/>
    </location>
</feature>
<keyword evidence="2 11" id="KW-0732">Signal</keyword>
<keyword evidence="13" id="KW-0121">Carboxypeptidase</keyword>
<keyword evidence="13" id="KW-0645">Protease</keyword>
<dbReference type="GO" id="GO:0008360">
    <property type="term" value="P:regulation of cell shape"/>
    <property type="evidence" value="ECO:0007669"/>
    <property type="project" value="UniProtKB-KW"/>
</dbReference>
<keyword evidence="10" id="KW-1133">Transmembrane helix</keyword>
<comment type="similarity">
    <text evidence="1 9">Belongs to the peptidase S11 family.</text>
</comment>
<feature type="chain" id="PRO_5039607421" evidence="11">
    <location>
        <begin position="26"/>
        <end position="423"/>
    </location>
</feature>
<dbReference type="InterPro" id="IPR018044">
    <property type="entry name" value="Peptidase_S11"/>
</dbReference>
<evidence type="ECO:0000256" key="5">
    <source>
        <dbReference type="ARBA" id="ARBA00022984"/>
    </source>
</evidence>
<evidence type="ECO:0000256" key="8">
    <source>
        <dbReference type="PIRSR" id="PIRSR618044-2"/>
    </source>
</evidence>
<reference evidence="13" key="1">
    <citation type="submission" date="2019-11" db="EMBL/GenBank/DDBJ databases">
        <authorList>
            <person name="Feng L."/>
        </authorList>
    </citation>
    <scope>NUCLEOTIDE SEQUENCE</scope>
    <source>
        <strain evidence="13">BgluceraseaLFYP119</strain>
    </source>
</reference>
<dbReference type="GO" id="GO:0009002">
    <property type="term" value="F:serine-type D-Ala-D-Ala carboxypeptidase activity"/>
    <property type="evidence" value="ECO:0007669"/>
    <property type="project" value="UniProtKB-EC"/>
</dbReference>
<protein>
    <submittedName>
        <fullName evidence="13">D-alanyl-D-alanine carboxypeptidase DacB</fullName>
        <ecNumber evidence="13">3.4.16.4</ecNumber>
    </submittedName>
</protein>
<dbReference type="PRINTS" id="PR00725">
    <property type="entry name" value="DADACBPTASE1"/>
</dbReference>
<dbReference type="PANTHER" id="PTHR21581:SF6">
    <property type="entry name" value="TRAFFICKING PROTEIN PARTICLE COMPLEX SUBUNIT 12"/>
    <property type="match status" value="1"/>
</dbReference>
<evidence type="ECO:0000256" key="2">
    <source>
        <dbReference type="ARBA" id="ARBA00022729"/>
    </source>
</evidence>
<dbReference type="GO" id="GO:0006508">
    <property type="term" value="P:proteolysis"/>
    <property type="evidence" value="ECO:0007669"/>
    <property type="project" value="InterPro"/>
</dbReference>
<evidence type="ECO:0000256" key="3">
    <source>
        <dbReference type="ARBA" id="ARBA00022801"/>
    </source>
</evidence>
<proteinExistence type="inferred from homology"/>
<evidence type="ECO:0000256" key="11">
    <source>
        <dbReference type="SAM" id="SignalP"/>
    </source>
</evidence>
<dbReference type="EMBL" id="CACRST010000018">
    <property type="protein sequence ID" value="VYT15144.1"/>
    <property type="molecule type" value="Genomic_DNA"/>
</dbReference>
<evidence type="ECO:0000256" key="10">
    <source>
        <dbReference type="SAM" id="Phobius"/>
    </source>
</evidence>
<dbReference type="PANTHER" id="PTHR21581">
    <property type="entry name" value="D-ALANYL-D-ALANINE CARBOXYPEPTIDASE"/>
    <property type="match status" value="1"/>
</dbReference>
<feature type="transmembrane region" description="Helical" evidence="10">
    <location>
        <begin position="392"/>
        <end position="413"/>
    </location>
</feature>